<feature type="domain" description="T6SS Phospholipase effector Tle1-like catalytic" evidence="2">
    <location>
        <begin position="56"/>
        <end position="338"/>
    </location>
</feature>
<name>A0A0D7AU58_9AGAR</name>
<reference evidence="3 4" key="1">
    <citation type="journal article" date="2015" name="Fungal Genet. Biol.">
        <title>Evolution of novel wood decay mechanisms in Agaricales revealed by the genome sequences of Fistulina hepatica and Cylindrobasidium torrendii.</title>
        <authorList>
            <person name="Floudas D."/>
            <person name="Held B.W."/>
            <person name="Riley R."/>
            <person name="Nagy L.G."/>
            <person name="Koehler G."/>
            <person name="Ransdell A.S."/>
            <person name="Younus H."/>
            <person name="Chow J."/>
            <person name="Chiniquy J."/>
            <person name="Lipzen A."/>
            <person name="Tritt A."/>
            <person name="Sun H."/>
            <person name="Haridas S."/>
            <person name="LaButti K."/>
            <person name="Ohm R.A."/>
            <person name="Kues U."/>
            <person name="Blanchette R.A."/>
            <person name="Grigoriev I.V."/>
            <person name="Minto R.E."/>
            <person name="Hibbett D.S."/>
        </authorList>
    </citation>
    <scope>NUCLEOTIDE SEQUENCE [LARGE SCALE GENOMIC DNA]</scope>
    <source>
        <strain evidence="3 4">FP15055 ss-10</strain>
    </source>
</reference>
<organism evidence="3 4">
    <name type="scientific">Cylindrobasidium torrendii FP15055 ss-10</name>
    <dbReference type="NCBI Taxonomy" id="1314674"/>
    <lineage>
        <taxon>Eukaryota</taxon>
        <taxon>Fungi</taxon>
        <taxon>Dikarya</taxon>
        <taxon>Basidiomycota</taxon>
        <taxon>Agaricomycotina</taxon>
        <taxon>Agaricomycetes</taxon>
        <taxon>Agaricomycetidae</taxon>
        <taxon>Agaricales</taxon>
        <taxon>Marasmiineae</taxon>
        <taxon>Physalacriaceae</taxon>
        <taxon>Cylindrobasidium</taxon>
    </lineage>
</organism>
<keyword evidence="4" id="KW-1185">Reference proteome</keyword>
<dbReference type="Proteomes" id="UP000054007">
    <property type="component" value="Unassembled WGS sequence"/>
</dbReference>
<sequence>MSRSIRHAHEPSATDTLVDIEDDYLKPQANGKAQFKTQEERQTNCPPVIPPTNLSRTLVLCFDGTGDSFDADNSNVVQFSSLLKKGDKAQQLVYYQSGVGTYVAPKTVSPTTSKALQVLDMMFAWNLDAHIMDGYEFLMQNYQSGDRICIFGFSRGAYTARCLAGMLHKVGLLTADNKQQVPFAYKMYTRVDEVGWAQATDFKRSFCLDVPIEFVGVWDTVDSVGAVVDRRLPFLTSSKVIKTFRHAVALEEHSAKFQANLWNEPTPEEEELGQVRPCPSTNPESKARPMSEHLEERQKTDVKEVWFAGCHCDVGGGSVVNYTRHSLARISLRWMVRECFAAESGIMFDANRLRDIGMNPATLYPVVLQRPPPADCSISTIQAPIWHNKGTAEGESQSILLSSLKYLLPLWYKHNNAVHHHETHHVEPFLSEEDEEVKDVHSPKYDQLDNKRGWWLLESVFLPMRDAGYDRITHWRVNLGRPRVIPKPKEGKKLYVHRSVKMRMALVDPKTKKNYMPASLTAAVSPWLRKGDMIEWVD</sequence>
<dbReference type="InterPro" id="IPR029058">
    <property type="entry name" value="AB_hydrolase_fold"/>
</dbReference>
<evidence type="ECO:0000259" key="2">
    <source>
        <dbReference type="Pfam" id="PF09994"/>
    </source>
</evidence>
<dbReference type="PANTHER" id="PTHR33840">
    <property type="match status" value="1"/>
</dbReference>
<accession>A0A0D7AU58</accession>
<evidence type="ECO:0000256" key="1">
    <source>
        <dbReference type="SAM" id="MobiDB-lite"/>
    </source>
</evidence>
<gene>
    <name evidence="3" type="ORF">CYLTODRAFT_495095</name>
</gene>
<evidence type="ECO:0000313" key="4">
    <source>
        <dbReference type="Proteomes" id="UP000054007"/>
    </source>
</evidence>
<dbReference type="PANTHER" id="PTHR33840:SF2">
    <property type="entry name" value="TLE1 PHOSPHOLIPASE DOMAIN-CONTAINING PROTEIN"/>
    <property type="match status" value="1"/>
</dbReference>
<dbReference type="EMBL" id="KN880883">
    <property type="protein sequence ID" value="KIY61727.1"/>
    <property type="molecule type" value="Genomic_DNA"/>
</dbReference>
<dbReference type="InterPro" id="IPR018712">
    <property type="entry name" value="Tle1-like_cat"/>
</dbReference>
<protein>
    <recommendedName>
        <fullName evidence="2">T6SS Phospholipase effector Tle1-like catalytic domain-containing protein</fullName>
    </recommendedName>
</protein>
<dbReference type="Pfam" id="PF09994">
    <property type="entry name" value="T6SS_Tle1-like_cat"/>
    <property type="match status" value="1"/>
</dbReference>
<proteinExistence type="predicted"/>
<dbReference type="SUPFAM" id="SSF53474">
    <property type="entry name" value="alpha/beta-Hydrolases"/>
    <property type="match status" value="1"/>
</dbReference>
<dbReference type="STRING" id="1314674.A0A0D7AU58"/>
<feature type="region of interest" description="Disordered" evidence="1">
    <location>
        <begin position="266"/>
        <end position="292"/>
    </location>
</feature>
<dbReference type="OrthoDB" id="3162439at2759"/>
<dbReference type="AlphaFoldDB" id="A0A0D7AU58"/>
<feature type="region of interest" description="Disordered" evidence="1">
    <location>
        <begin position="1"/>
        <end position="20"/>
    </location>
</feature>
<evidence type="ECO:0000313" key="3">
    <source>
        <dbReference type="EMBL" id="KIY61727.1"/>
    </source>
</evidence>